<comment type="caution">
    <text evidence="1">The sequence shown here is derived from an EMBL/GenBank/DDBJ whole genome shotgun (WGS) entry which is preliminary data.</text>
</comment>
<dbReference type="Proteomes" id="UP000320011">
    <property type="component" value="Unassembled WGS sequence"/>
</dbReference>
<name>A0A558CZ95_9PSEU</name>
<evidence type="ECO:0000313" key="2">
    <source>
        <dbReference type="Proteomes" id="UP000320011"/>
    </source>
</evidence>
<sequence length="66" mass="7303">MASTSGLAQADTAPTQPGTWVFIKWYPGSDSMASLYQCNQDAVQQYPGHDYNCTPSGNTLQLWVRF</sequence>
<evidence type="ECO:0000313" key="1">
    <source>
        <dbReference type="EMBL" id="TVT54096.1"/>
    </source>
</evidence>
<organism evidence="1 2">
    <name type="scientific">Amycolatopsis rhizosphaerae</name>
    <dbReference type="NCBI Taxonomy" id="2053003"/>
    <lineage>
        <taxon>Bacteria</taxon>
        <taxon>Bacillati</taxon>
        <taxon>Actinomycetota</taxon>
        <taxon>Actinomycetes</taxon>
        <taxon>Pseudonocardiales</taxon>
        <taxon>Pseudonocardiaceae</taxon>
        <taxon>Amycolatopsis</taxon>
    </lineage>
</organism>
<reference evidence="1 2" key="1">
    <citation type="submission" date="2019-07" db="EMBL/GenBank/DDBJ databases">
        <authorList>
            <person name="Duangmal K."/>
            <person name="Teo W.F.A."/>
        </authorList>
    </citation>
    <scope>NUCLEOTIDE SEQUENCE [LARGE SCALE GENOMIC DNA]</scope>
    <source>
        <strain evidence="1 2">TBRC 6029</strain>
    </source>
</reference>
<dbReference type="RefSeq" id="WP_144587233.1">
    <property type="nucleotide sequence ID" value="NZ_VJWX01000077.1"/>
</dbReference>
<dbReference type="OrthoDB" id="9798122at2"/>
<keyword evidence="2" id="KW-1185">Reference proteome</keyword>
<proteinExistence type="predicted"/>
<dbReference type="EMBL" id="VJWX01000077">
    <property type="protein sequence ID" value="TVT54096.1"/>
    <property type="molecule type" value="Genomic_DNA"/>
</dbReference>
<accession>A0A558CZ95</accession>
<gene>
    <name evidence="1" type="ORF">FNH05_10900</name>
</gene>
<protein>
    <submittedName>
        <fullName evidence="1">Uncharacterized protein</fullName>
    </submittedName>
</protein>
<reference evidence="1 2" key="2">
    <citation type="submission" date="2019-08" db="EMBL/GenBank/DDBJ databases">
        <title>Amycolatopsis acidicola sp. nov., isolated from peat swamp forest soil.</title>
        <authorList>
            <person name="Srisuk N."/>
        </authorList>
    </citation>
    <scope>NUCLEOTIDE SEQUENCE [LARGE SCALE GENOMIC DNA]</scope>
    <source>
        <strain evidence="1 2">TBRC 6029</strain>
    </source>
</reference>
<dbReference type="AlphaFoldDB" id="A0A558CZ95"/>